<dbReference type="PROSITE" id="PS50089">
    <property type="entry name" value="ZF_RING_2"/>
    <property type="match status" value="1"/>
</dbReference>
<dbReference type="PANTHER" id="PTHR46225">
    <property type="entry name" value="C3H4 TYPE ZINC FINGER PROTEIN"/>
    <property type="match status" value="1"/>
</dbReference>
<evidence type="ECO:0000256" key="5">
    <source>
        <dbReference type="SAM" id="SignalP"/>
    </source>
</evidence>
<evidence type="ECO:0000256" key="2">
    <source>
        <dbReference type="ARBA" id="ARBA00022771"/>
    </source>
</evidence>
<protein>
    <recommendedName>
        <fullName evidence="6">RING-type domain-containing protein</fullName>
    </recommendedName>
</protein>
<keyword evidence="3" id="KW-0862">Zinc</keyword>
<dbReference type="AlphaFoldDB" id="I3SYV1"/>
<evidence type="ECO:0000313" key="7">
    <source>
        <dbReference type="EMBL" id="AFK45443.1"/>
    </source>
</evidence>
<reference evidence="7" key="1">
    <citation type="submission" date="2012-05" db="EMBL/GenBank/DDBJ databases">
        <authorList>
            <person name="Krishnakumar V."/>
            <person name="Cheung F."/>
            <person name="Xiao Y."/>
            <person name="Chan A."/>
            <person name="Moskal W.A."/>
            <person name="Town C.D."/>
        </authorList>
    </citation>
    <scope>NUCLEOTIDE SEQUENCE</scope>
</reference>
<dbReference type="SUPFAM" id="SSF57850">
    <property type="entry name" value="RING/U-box"/>
    <property type="match status" value="1"/>
</dbReference>
<accession>I3SYV1</accession>
<sequence>MLCHSFYVQQSAAVFLCLVSVLGIREVLTETHGATSETINALPTYKFKMKKKKTTDESNSTVSEGGIVAKGTEKERMVSKEDAVCCICLATYENNDELRELPCSHFFHKDCVDKWLKINASCPLCKSEIGENVTGTVSGEHATQQ</sequence>
<dbReference type="InterPro" id="IPR001841">
    <property type="entry name" value="Znf_RING"/>
</dbReference>
<organism evidence="7">
    <name type="scientific">Lotus japonicus</name>
    <name type="common">Lotus corniculatus var. japonicus</name>
    <dbReference type="NCBI Taxonomy" id="34305"/>
    <lineage>
        <taxon>Eukaryota</taxon>
        <taxon>Viridiplantae</taxon>
        <taxon>Streptophyta</taxon>
        <taxon>Embryophyta</taxon>
        <taxon>Tracheophyta</taxon>
        <taxon>Spermatophyta</taxon>
        <taxon>Magnoliopsida</taxon>
        <taxon>eudicotyledons</taxon>
        <taxon>Gunneridae</taxon>
        <taxon>Pentapetalae</taxon>
        <taxon>rosids</taxon>
        <taxon>fabids</taxon>
        <taxon>Fabales</taxon>
        <taxon>Fabaceae</taxon>
        <taxon>Papilionoideae</taxon>
        <taxon>50 kb inversion clade</taxon>
        <taxon>NPAAA clade</taxon>
        <taxon>Hologalegina</taxon>
        <taxon>robinioid clade</taxon>
        <taxon>Loteae</taxon>
        <taxon>Lotus</taxon>
    </lineage>
</organism>
<proteinExistence type="evidence at transcript level"/>
<dbReference type="SMART" id="SM00744">
    <property type="entry name" value="RINGv"/>
    <property type="match status" value="1"/>
</dbReference>
<evidence type="ECO:0000259" key="6">
    <source>
        <dbReference type="PROSITE" id="PS50089"/>
    </source>
</evidence>
<keyword evidence="5" id="KW-0732">Signal</keyword>
<keyword evidence="1" id="KW-0479">Metal-binding</keyword>
<evidence type="ECO:0000256" key="3">
    <source>
        <dbReference type="ARBA" id="ARBA00022833"/>
    </source>
</evidence>
<evidence type="ECO:0000256" key="4">
    <source>
        <dbReference type="PROSITE-ProRule" id="PRU00175"/>
    </source>
</evidence>
<evidence type="ECO:0000256" key="1">
    <source>
        <dbReference type="ARBA" id="ARBA00022723"/>
    </source>
</evidence>
<dbReference type="PANTHER" id="PTHR46225:SF2">
    <property type="entry name" value="C3H4 TYPE ZINC FINGER PROTEIN"/>
    <property type="match status" value="1"/>
</dbReference>
<dbReference type="EMBL" id="BT145649">
    <property type="protein sequence ID" value="AFK45443.1"/>
    <property type="molecule type" value="mRNA"/>
</dbReference>
<feature type="chain" id="PRO_5003679639" description="RING-type domain-containing protein" evidence="5">
    <location>
        <begin position="30"/>
        <end position="145"/>
    </location>
</feature>
<dbReference type="Gene3D" id="3.30.40.10">
    <property type="entry name" value="Zinc/RING finger domain, C3HC4 (zinc finger)"/>
    <property type="match status" value="1"/>
</dbReference>
<dbReference type="InterPro" id="IPR013083">
    <property type="entry name" value="Znf_RING/FYVE/PHD"/>
</dbReference>
<dbReference type="GO" id="GO:0008270">
    <property type="term" value="F:zinc ion binding"/>
    <property type="evidence" value="ECO:0007669"/>
    <property type="project" value="UniProtKB-KW"/>
</dbReference>
<dbReference type="SMART" id="SM00184">
    <property type="entry name" value="RING"/>
    <property type="match status" value="1"/>
</dbReference>
<dbReference type="InterPro" id="IPR011016">
    <property type="entry name" value="Znf_RING-CH"/>
</dbReference>
<feature type="domain" description="RING-type" evidence="6">
    <location>
        <begin position="85"/>
        <end position="126"/>
    </location>
</feature>
<dbReference type="FunFam" id="3.30.40.10:FF:000348">
    <property type="entry name" value="E3 ubiquitin-protein ligase"/>
    <property type="match status" value="1"/>
</dbReference>
<feature type="signal peptide" evidence="5">
    <location>
        <begin position="1"/>
        <end position="29"/>
    </location>
</feature>
<dbReference type="Pfam" id="PF13639">
    <property type="entry name" value="zf-RING_2"/>
    <property type="match status" value="1"/>
</dbReference>
<keyword evidence="2 4" id="KW-0863">Zinc-finger</keyword>
<name>I3SYV1_LOTJA</name>